<dbReference type="GO" id="GO:0007165">
    <property type="term" value="P:signal transduction"/>
    <property type="evidence" value="ECO:0007669"/>
    <property type="project" value="UniProtKB-KW"/>
</dbReference>
<evidence type="ECO:0000256" key="6">
    <source>
        <dbReference type="ARBA" id="ARBA00022989"/>
    </source>
</evidence>
<organism evidence="10 11">
    <name type="scientific">Frieseomelitta varia</name>
    <dbReference type="NCBI Taxonomy" id="561572"/>
    <lineage>
        <taxon>Eukaryota</taxon>
        <taxon>Metazoa</taxon>
        <taxon>Ecdysozoa</taxon>
        <taxon>Arthropoda</taxon>
        <taxon>Hexapoda</taxon>
        <taxon>Insecta</taxon>
        <taxon>Pterygota</taxon>
        <taxon>Neoptera</taxon>
        <taxon>Endopterygota</taxon>
        <taxon>Hymenoptera</taxon>
        <taxon>Apocrita</taxon>
        <taxon>Aculeata</taxon>
        <taxon>Apoidea</taxon>
        <taxon>Anthophila</taxon>
        <taxon>Apidae</taxon>
        <taxon>Frieseomelitta</taxon>
    </lineage>
</organism>
<proteinExistence type="predicted"/>
<comment type="caution">
    <text evidence="10">The sequence shown here is derived from an EMBL/GenBank/DDBJ whole genome shotgun (WGS) entry which is preliminary data.</text>
</comment>
<keyword evidence="2" id="KW-1003">Cell membrane</keyword>
<sequence>MTCNIFLVCYIGEVLSEKCKKIGDMVYMTNWYHLPDKNILSMIMIISRSSVEVKMTAGKIIDMSVFTFASTMLMKLTISNHIFIYLTIMLEHTFVESYVFCSEVVVDSFESVLIHSLTEVNSSSK</sequence>
<evidence type="ECO:0000256" key="3">
    <source>
        <dbReference type="ARBA" id="ARBA00022606"/>
    </source>
</evidence>
<dbReference type="AlphaFoldDB" id="A0A833VMN6"/>
<keyword evidence="8" id="KW-0675">Receptor</keyword>
<evidence type="ECO:0000256" key="2">
    <source>
        <dbReference type="ARBA" id="ARBA00022475"/>
    </source>
</evidence>
<evidence type="ECO:0000256" key="7">
    <source>
        <dbReference type="ARBA" id="ARBA00023136"/>
    </source>
</evidence>
<gene>
    <name evidence="10" type="ORF">E2986_11725</name>
</gene>
<dbReference type="GO" id="GO:0005886">
    <property type="term" value="C:plasma membrane"/>
    <property type="evidence" value="ECO:0007669"/>
    <property type="project" value="UniProtKB-SubCell"/>
</dbReference>
<dbReference type="GO" id="GO:0004984">
    <property type="term" value="F:olfactory receptor activity"/>
    <property type="evidence" value="ECO:0007669"/>
    <property type="project" value="InterPro"/>
</dbReference>
<dbReference type="EMBL" id="WNWW01000455">
    <property type="protein sequence ID" value="KAF3424646.1"/>
    <property type="molecule type" value="Genomic_DNA"/>
</dbReference>
<dbReference type="PANTHER" id="PTHR21137:SF35">
    <property type="entry name" value="ODORANT RECEPTOR 19A-RELATED"/>
    <property type="match status" value="1"/>
</dbReference>
<evidence type="ECO:0000256" key="8">
    <source>
        <dbReference type="ARBA" id="ARBA00023170"/>
    </source>
</evidence>
<keyword evidence="4" id="KW-0812">Transmembrane</keyword>
<evidence type="ECO:0000256" key="4">
    <source>
        <dbReference type="ARBA" id="ARBA00022692"/>
    </source>
</evidence>
<keyword evidence="6" id="KW-1133">Transmembrane helix</keyword>
<dbReference type="PANTHER" id="PTHR21137">
    <property type="entry name" value="ODORANT RECEPTOR"/>
    <property type="match status" value="1"/>
</dbReference>
<keyword evidence="11" id="KW-1185">Reference proteome</keyword>
<evidence type="ECO:0000256" key="1">
    <source>
        <dbReference type="ARBA" id="ARBA00004651"/>
    </source>
</evidence>
<evidence type="ECO:0000313" key="10">
    <source>
        <dbReference type="EMBL" id="KAF3424646.1"/>
    </source>
</evidence>
<protein>
    <submittedName>
        <fullName evidence="10">Uncharacterized protein</fullName>
    </submittedName>
</protein>
<dbReference type="Proteomes" id="UP000655588">
    <property type="component" value="Unassembled WGS sequence"/>
</dbReference>
<name>A0A833VMN6_9HYME</name>
<accession>A0A833VMN6</accession>
<keyword evidence="9" id="KW-0807">Transducer</keyword>
<comment type="subcellular location">
    <subcellularLocation>
        <location evidence="1">Cell membrane</location>
        <topology evidence="1">Multi-pass membrane protein</topology>
    </subcellularLocation>
</comment>
<evidence type="ECO:0000256" key="9">
    <source>
        <dbReference type="ARBA" id="ARBA00023224"/>
    </source>
</evidence>
<dbReference type="InterPro" id="IPR004117">
    <property type="entry name" value="7tm6_olfct_rcpt"/>
</dbReference>
<evidence type="ECO:0000256" key="5">
    <source>
        <dbReference type="ARBA" id="ARBA00022725"/>
    </source>
</evidence>
<dbReference type="GO" id="GO:0005549">
    <property type="term" value="F:odorant binding"/>
    <property type="evidence" value="ECO:0007669"/>
    <property type="project" value="InterPro"/>
</dbReference>
<keyword evidence="3" id="KW-0716">Sensory transduction</keyword>
<reference evidence="10" key="1">
    <citation type="submission" date="2019-11" db="EMBL/GenBank/DDBJ databases">
        <title>The nuclear and mitochondrial genomes of Frieseomelitta varia - a highly eusocial stingless bee (Meliponini) with a permanently sterile worker caste.</title>
        <authorList>
            <person name="Freitas F.C.P."/>
            <person name="Lourenco A.P."/>
            <person name="Nunes F.M.F."/>
            <person name="Paschoal A.R."/>
            <person name="Abreu F.C.P."/>
            <person name="Barbin F.O."/>
            <person name="Bataglia L."/>
            <person name="Cardoso-Junior C.A.M."/>
            <person name="Cervoni M.S."/>
            <person name="Silva S.R."/>
            <person name="Dalarmi F."/>
            <person name="Del Lama M.A."/>
            <person name="Depintor T.S."/>
            <person name="Ferreira K.M."/>
            <person name="Goria P.S."/>
            <person name="Jaskot M.C."/>
            <person name="Lago D.C."/>
            <person name="Luna-Lucena D."/>
            <person name="Moda L.M."/>
            <person name="Nascimento L."/>
            <person name="Pedrino M."/>
            <person name="Rabico F.O."/>
            <person name="Sanches F.C."/>
            <person name="Santos D.E."/>
            <person name="Santos C.G."/>
            <person name="Vieira J."/>
            <person name="Lopes T.F."/>
            <person name="Barchuk A.R."/>
            <person name="Hartfelder K."/>
            <person name="Simoes Z.L.P."/>
            <person name="Bitondi M.M.G."/>
            <person name="Pinheiro D.G."/>
        </authorList>
    </citation>
    <scope>NUCLEOTIDE SEQUENCE</scope>
    <source>
        <strain evidence="10">USP_RPSP 00005682</strain>
        <tissue evidence="10">Whole individual</tissue>
    </source>
</reference>
<keyword evidence="7" id="KW-0472">Membrane</keyword>
<keyword evidence="5" id="KW-0552">Olfaction</keyword>
<dbReference type="Pfam" id="PF02949">
    <property type="entry name" value="7tm_6"/>
    <property type="match status" value="1"/>
</dbReference>
<evidence type="ECO:0000313" key="11">
    <source>
        <dbReference type="Proteomes" id="UP000655588"/>
    </source>
</evidence>